<comment type="caution">
    <text evidence="2">The sequence shown here is derived from an EMBL/GenBank/DDBJ whole genome shotgun (WGS) entry which is preliminary data.</text>
</comment>
<organism evidence="2 3">
    <name type="scientific">Trinickia soli</name>
    <dbReference type="NCBI Taxonomy" id="380675"/>
    <lineage>
        <taxon>Bacteria</taxon>
        <taxon>Pseudomonadati</taxon>
        <taxon>Pseudomonadota</taxon>
        <taxon>Betaproteobacteria</taxon>
        <taxon>Burkholderiales</taxon>
        <taxon>Burkholderiaceae</taxon>
        <taxon>Trinickia</taxon>
    </lineage>
</organism>
<reference evidence="2 3" key="1">
    <citation type="submission" date="2018-01" db="EMBL/GenBank/DDBJ databases">
        <title>Whole genome analyses suggest that Burkholderia sensu lato contains two further novel genera in the rhizoxinica-symbiotica group Mycetohabitans gen. nov., and Trinickia gen. nov.: implications for the evolution of diazotrophy and nodulation in the Burkholderiaceae.</title>
        <authorList>
            <person name="Estrada-de los Santos P."/>
            <person name="Palmer M."/>
            <person name="Chavez-Ramirez B."/>
            <person name="Beukes C."/>
            <person name="Steenkamp E.T."/>
            <person name="Hirsch A.M."/>
            <person name="Manyaka P."/>
            <person name="Maluk M."/>
            <person name="Lafos M."/>
            <person name="Crook M."/>
            <person name="Gross E."/>
            <person name="Simon M.F."/>
            <person name="Bueno dos Reis Junior F."/>
            <person name="Poole P.S."/>
            <person name="Venter S.N."/>
            <person name="James E.K."/>
        </authorList>
    </citation>
    <scope>NUCLEOTIDE SEQUENCE [LARGE SCALE GENOMIC DNA]</scope>
    <source>
        <strain evidence="2 3">GP25-8</strain>
    </source>
</reference>
<dbReference type="AlphaFoldDB" id="A0A2N7W4N6"/>
<sequence>MDDKLVEEIRNCQFLFRRPIIAGRDRPFFRLMDERPPSLSLPSKEARLLAFGDAFEQATERRRDPRFIASSSVPQTRTWGPDAFASRT</sequence>
<name>A0A2N7W4N6_9BURK</name>
<protein>
    <submittedName>
        <fullName evidence="2">Uncharacterized protein</fullName>
    </submittedName>
</protein>
<evidence type="ECO:0000313" key="3">
    <source>
        <dbReference type="Proteomes" id="UP000235347"/>
    </source>
</evidence>
<dbReference type="EMBL" id="PNYB01000010">
    <property type="protein sequence ID" value="PMS24350.1"/>
    <property type="molecule type" value="Genomic_DNA"/>
</dbReference>
<feature type="compositionally biased region" description="Polar residues" evidence="1">
    <location>
        <begin position="69"/>
        <end position="78"/>
    </location>
</feature>
<evidence type="ECO:0000256" key="1">
    <source>
        <dbReference type="SAM" id="MobiDB-lite"/>
    </source>
</evidence>
<keyword evidence="3" id="KW-1185">Reference proteome</keyword>
<feature type="region of interest" description="Disordered" evidence="1">
    <location>
        <begin position="65"/>
        <end position="88"/>
    </location>
</feature>
<proteinExistence type="predicted"/>
<dbReference type="Proteomes" id="UP000235347">
    <property type="component" value="Unassembled WGS sequence"/>
</dbReference>
<evidence type="ECO:0000313" key="2">
    <source>
        <dbReference type="EMBL" id="PMS24350.1"/>
    </source>
</evidence>
<accession>A0A2N7W4N6</accession>
<gene>
    <name evidence="2" type="ORF">C0Z19_13845</name>
</gene>